<dbReference type="Gene3D" id="2.70.20.10">
    <property type="entry name" value="Topoisomerase I, domain 3"/>
    <property type="match status" value="1"/>
</dbReference>
<dbReference type="InterPro" id="IPR003601">
    <property type="entry name" value="Topo_IA_2"/>
</dbReference>
<dbReference type="NCBIfam" id="TIGR01056">
    <property type="entry name" value="topB"/>
    <property type="match status" value="1"/>
</dbReference>
<dbReference type="Gene3D" id="1.10.290.10">
    <property type="entry name" value="Topoisomerase I, domain 4"/>
    <property type="match status" value="1"/>
</dbReference>
<dbReference type="InterPro" id="IPR013825">
    <property type="entry name" value="Topo_IA_cen_sub2"/>
</dbReference>
<evidence type="ECO:0000256" key="2">
    <source>
        <dbReference type="ARBA" id="ARBA00009446"/>
    </source>
</evidence>
<comment type="similarity">
    <text evidence="2 8">Belongs to the type IA topoisomerase family.</text>
</comment>
<dbReference type="InterPro" id="IPR005738">
    <property type="entry name" value="TopoIII"/>
</dbReference>
<dbReference type="Pfam" id="PF01751">
    <property type="entry name" value="Toprim"/>
    <property type="match status" value="1"/>
</dbReference>
<feature type="binding site" evidence="8">
    <location>
        <position position="110"/>
    </location>
    <ligand>
        <name>Mg(2+)</name>
        <dbReference type="ChEBI" id="CHEBI:18420"/>
        <label>1</label>
        <note>catalytic</note>
    </ligand>
</feature>
<dbReference type="CDD" id="cd00186">
    <property type="entry name" value="TOP1Ac"/>
    <property type="match status" value="1"/>
</dbReference>
<dbReference type="InterPro" id="IPR003602">
    <property type="entry name" value="Topo_IA_DNA-bd_dom"/>
</dbReference>
<comment type="caution">
    <text evidence="12">The sequence shown here is derived from an EMBL/GenBank/DDBJ whole genome shotgun (WGS) entry which is preliminary data.</text>
</comment>
<dbReference type="PROSITE" id="PS52039">
    <property type="entry name" value="TOPO_IA_2"/>
    <property type="match status" value="1"/>
</dbReference>
<comment type="caution">
    <text evidence="8">Lacks conserved residue(s) required for the propagation of feature annotation.</text>
</comment>
<keyword evidence="4 8" id="KW-0460">Magnesium</keyword>
<dbReference type="Gene3D" id="1.10.460.10">
    <property type="entry name" value="Topoisomerase I, domain 2"/>
    <property type="match status" value="1"/>
</dbReference>
<dbReference type="InterPro" id="IPR013824">
    <property type="entry name" value="Topo_IA_cen_sub1"/>
</dbReference>
<proteinExistence type="inferred from homology"/>
<dbReference type="SMART" id="SM00436">
    <property type="entry name" value="TOP1Bc"/>
    <property type="match status" value="1"/>
</dbReference>
<feature type="domain" description="Topo IA-type catalytic" evidence="11">
    <location>
        <begin position="162"/>
        <end position="609"/>
    </location>
</feature>
<dbReference type="InterPro" id="IPR006171">
    <property type="entry name" value="TOPRIM_dom"/>
</dbReference>
<dbReference type="SUPFAM" id="SSF56712">
    <property type="entry name" value="Prokaryotic type I DNA topoisomerase"/>
    <property type="match status" value="1"/>
</dbReference>
<evidence type="ECO:0000313" key="13">
    <source>
        <dbReference type="Proteomes" id="UP000648482"/>
    </source>
</evidence>
<evidence type="ECO:0000256" key="5">
    <source>
        <dbReference type="ARBA" id="ARBA00023029"/>
    </source>
</evidence>
<evidence type="ECO:0000256" key="4">
    <source>
        <dbReference type="ARBA" id="ARBA00022842"/>
    </source>
</evidence>
<dbReference type="PROSITE" id="PS50880">
    <property type="entry name" value="TOPRIM"/>
    <property type="match status" value="1"/>
</dbReference>
<evidence type="ECO:0000256" key="9">
    <source>
        <dbReference type="SAM" id="MobiDB-lite"/>
    </source>
</evidence>
<evidence type="ECO:0000259" key="11">
    <source>
        <dbReference type="PROSITE" id="PS52039"/>
    </source>
</evidence>
<feature type="region of interest" description="Interaction with DNA" evidence="8">
    <location>
        <begin position="201"/>
        <end position="206"/>
    </location>
</feature>
<keyword evidence="13" id="KW-1185">Reference proteome</keyword>
<feature type="region of interest" description="Disordered" evidence="9">
    <location>
        <begin position="629"/>
        <end position="653"/>
    </location>
</feature>
<feature type="domain" description="Toprim" evidence="10">
    <location>
        <begin position="8"/>
        <end position="141"/>
    </location>
</feature>
<keyword evidence="3 8" id="KW-0479">Metal-binding</keyword>
<evidence type="ECO:0000256" key="3">
    <source>
        <dbReference type="ARBA" id="ARBA00022723"/>
    </source>
</evidence>
<dbReference type="EMBL" id="AQGU01000027">
    <property type="protein sequence ID" value="MBE0360830.1"/>
    <property type="molecule type" value="Genomic_DNA"/>
</dbReference>
<feature type="binding site" evidence="8">
    <location>
        <position position="110"/>
    </location>
    <ligand>
        <name>Mg(2+)</name>
        <dbReference type="ChEBI" id="CHEBI:18420"/>
        <label>2</label>
    </ligand>
</feature>
<comment type="catalytic activity">
    <reaction evidence="1 8">
        <text>ATP-independent breakage of single-stranded DNA, followed by passage and rejoining.</text>
        <dbReference type="EC" id="5.6.2.1"/>
    </reaction>
</comment>
<feature type="compositionally biased region" description="Basic residues" evidence="9">
    <location>
        <begin position="629"/>
        <end position="646"/>
    </location>
</feature>
<keyword evidence="5 8" id="KW-0799">Topoisomerase</keyword>
<comment type="function">
    <text evidence="8">Releases the supercoiling and torsional tension of DNA, which is introduced during the DNA replication and transcription, by transiently cleaving and rejoining one strand of the DNA duplex. Introduces a single-strand break via transesterification at a target site in duplex DNA. The scissile phosphodiester is attacked by the catalytic tyrosine of the enzyme, resulting in the formation of a DNA-(5'-phosphotyrosyl)-enzyme intermediate and the expulsion of a 3'-OH DNA strand. The free DNA strand then undergoes passage around the unbroken strand, thus removing DNA supercoils. Finally, in the religation step, the DNA 3'-OH attacks the covalent intermediate to expel the active-site tyrosine and restore the DNA phosphodiester backbone.</text>
</comment>
<dbReference type="NCBIfam" id="NF005829">
    <property type="entry name" value="PRK07726.1"/>
    <property type="match status" value="1"/>
</dbReference>
<dbReference type="PROSITE" id="PS00396">
    <property type="entry name" value="TOPO_IA_1"/>
    <property type="match status" value="1"/>
</dbReference>
<evidence type="ECO:0000259" key="10">
    <source>
        <dbReference type="PROSITE" id="PS50880"/>
    </source>
</evidence>
<feature type="binding site" evidence="8">
    <location>
        <position position="14"/>
    </location>
    <ligand>
        <name>Mg(2+)</name>
        <dbReference type="ChEBI" id="CHEBI:18420"/>
        <label>1</label>
        <note>catalytic</note>
    </ligand>
</feature>
<feature type="binding site" evidence="8">
    <location>
        <position position="112"/>
    </location>
    <ligand>
        <name>Mg(2+)</name>
        <dbReference type="ChEBI" id="CHEBI:18420"/>
        <label>2</label>
    </ligand>
</feature>
<dbReference type="InterPro" id="IPR013497">
    <property type="entry name" value="Topo_IA_cen"/>
</dbReference>
<dbReference type="SMART" id="SM00493">
    <property type="entry name" value="TOPRIM"/>
    <property type="match status" value="1"/>
</dbReference>
<dbReference type="SMART" id="SM00437">
    <property type="entry name" value="TOP1Ac"/>
    <property type="match status" value="1"/>
</dbReference>
<gene>
    <name evidence="8 12" type="primary">topB</name>
    <name evidence="12" type="ORF">PALI_a2887</name>
</gene>
<evidence type="ECO:0000256" key="6">
    <source>
        <dbReference type="ARBA" id="ARBA00023125"/>
    </source>
</evidence>
<dbReference type="PANTHER" id="PTHR11390">
    <property type="entry name" value="PROKARYOTIC DNA TOPOISOMERASE"/>
    <property type="match status" value="1"/>
</dbReference>
<organism evidence="12 13">
    <name type="scientific">Pseudoalteromonas aliena SW19</name>
    <dbReference type="NCBI Taxonomy" id="1314866"/>
    <lineage>
        <taxon>Bacteria</taxon>
        <taxon>Pseudomonadati</taxon>
        <taxon>Pseudomonadota</taxon>
        <taxon>Gammaproteobacteria</taxon>
        <taxon>Alteromonadales</taxon>
        <taxon>Pseudoalteromonadaceae</taxon>
        <taxon>Pseudoalteromonas</taxon>
    </lineage>
</organism>
<accession>A0ABR9E2K5</accession>
<feature type="site" description="Interaction with DNA" evidence="8">
    <location>
        <position position="185"/>
    </location>
</feature>
<dbReference type="Proteomes" id="UP000648482">
    <property type="component" value="Unassembled WGS sequence"/>
</dbReference>
<feature type="site" description="Interaction with DNA" evidence="8">
    <location>
        <position position="177"/>
    </location>
</feature>
<dbReference type="PANTHER" id="PTHR11390:SF21">
    <property type="entry name" value="DNA TOPOISOMERASE 3-ALPHA"/>
    <property type="match status" value="1"/>
</dbReference>
<feature type="active site" description="O-(5'-phospho-DNA)-tyrosine intermediate" evidence="8">
    <location>
        <position position="335"/>
    </location>
</feature>
<dbReference type="Pfam" id="PF01131">
    <property type="entry name" value="Topoisom_bac"/>
    <property type="match status" value="1"/>
</dbReference>
<dbReference type="InterPro" id="IPR023406">
    <property type="entry name" value="Topo_IA_AS"/>
</dbReference>
<dbReference type="InterPro" id="IPR034144">
    <property type="entry name" value="TOPRIM_TopoIII"/>
</dbReference>
<protein>
    <recommendedName>
        <fullName evidence="8">DNA topoisomerase 3</fullName>
        <ecNumber evidence="8">5.6.2.1</ecNumber>
    </recommendedName>
    <alternativeName>
        <fullName evidence="8">DNA topoisomerase III</fullName>
    </alternativeName>
</protein>
<evidence type="ECO:0000256" key="8">
    <source>
        <dbReference type="HAMAP-Rule" id="MF_00953"/>
    </source>
</evidence>
<keyword evidence="6 8" id="KW-0238">DNA-binding</keyword>
<dbReference type="HAMAP" id="MF_00953">
    <property type="entry name" value="Topoisom_3_prok"/>
    <property type="match status" value="1"/>
</dbReference>
<evidence type="ECO:0000256" key="1">
    <source>
        <dbReference type="ARBA" id="ARBA00000213"/>
    </source>
</evidence>
<reference evidence="12 13" key="1">
    <citation type="submission" date="2015-06" db="EMBL/GenBank/DDBJ databases">
        <title>Genome sequence of Pseudoalteromonas aliena.</title>
        <authorList>
            <person name="Xie B.-B."/>
            <person name="Rong J.-C."/>
            <person name="Qin Q.-L."/>
            <person name="Zhang Y.-Z."/>
        </authorList>
    </citation>
    <scope>NUCLEOTIDE SEQUENCE [LARGE SCALE GENOMIC DNA]</scope>
    <source>
        <strain evidence="12 13">SW19</strain>
    </source>
</reference>
<dbReference type="InterPro" id="IPR000380">
    <property type="entry name" value="Topo_IA"/>
</dbReference>
<sequence length="653" mass="72328">MNSSERAMKLYIAEKPSLGRAIADALPKPHKKHDGYIEVANGDCVSWCIGHLLEQAEPDDYDERFKKWQFEHLPIIPEQWKLKAKTKTRKQLTVLKKLIKQASQLIHAGDPDREGQLLVDQVIEEAKISQAKKQSTQRLLISDLNLSAVKKSLGTMRSNRDFIPLSVSALARSRADWLFGMNLTRAYTLAGQKAGFGNVLSVGRVQTPILGLVVNRDNEIAHFVSKPFYDVLAHLLTPDNQPFIAKWVPSKACEPHQDEEGRILNKALAQNVASRIAKQSAELTSLDQKQKKQSAPLPYNLSALQIDAAKAFGMSAQKVLDICQILYERHKLITYPRSDNRYLPKDHHQDASAIFKAISANGGQSSELVNGADAKKRSKCFNDSKVAAHHAIVPTAKQLKSASLSSDEAKVYQLISRHYLIQFYPDYIYNETKAEVTIAGGLFKANAKQDVSLGFKLLMGKSELKDEATLPPLINGMSLFCEQGEVVEKHTSPPAYFTDATLLAAMTGISRYVKDPQIKKILKDTDGLGTEATRAGIIELLFKRRFLKREGKSIRATETGLALISVLPQGLASPDLTAKWESSLGDIAQQAMSYQQFLQPLLADLNDFVQLAANCDSNAFARLPKSSPKKRFAKRGGKAAFKKSSYKKSSVAS</sequence>
<dbReference type="CDD" id="cd03362">
    <property type="entry name" value="TOPRIM_TopoIA_TopoIII"/>
    <property type="match status" value="1"/>
</dbReference>
<keyword evidence="7 8" id="KW-0413">Isomerase</keyword>
<name>A0ABR9E2K5_9GAMM</name>
<comment type="cofactor">
    <cofactor evidence="8">
        <name>Mg(2+)</name>
        <dbReference type="ChEBI" id="CHEBI:18420"/>
    </cofactor>
    <text evidence="8">Binds two Mg(2+) per subunit.</text>
</comment>
<feature type="site" description="Interaction with DNA" evidence="8">
    <location>
        <position position="337"/>
    </location>
</feature>
<dbReference type="PRINTS" id="PR00417">
    <property type="entry name" value="PRTPISMRASEI"/>
</dbReference>
<dbReference type="InterPro" id="IPR023405">
    <property type="entry name" value="Topo_IA_core_domain"/>
</dbReference>
<evidence type="ECO:0000313" key="12">
    <source>
        <dbReference type="EMBL" id="MBE0360830.1"/>
    </source>
</evidence>
<dbReference type="EC" id="5.6.2.1" evidence="8"/>
<dbReference type="InterPro" id="IPR013826">
    <property type="entry name" value="Topo_IA_cen_sub3"/>
</dbReference>
<evidence type="ECO:0000256" key="7">
    <source>
        <dbReference type="ARBA" id="ARBA00023235"/>
    </source>
</evidence>
<dbReference type="Gene3D" id="3.40.50.140">
    <property type="match status" value="1"/>
</dbReference>
<feature type="site" description="Interaction with DNA" evidence="8">
    <location>
        <position position="68"/>
    </location>
</feature>